<feature type="region of interest" description="Disordered" evidence="1">
    <location>
        <begin position="343"/>
        <end position="613"/>
    </location>
</feature>
<evidence type="ECO:0000256" key="1">
    <source>
        <dbReference type="SAM" id="MobiDB-lite"/>
    </source>
</evidence>
<dbReference type="AlphaFoldDB" id="A0AAD5RGB0"/>
<feature type="compositionally biased region" description="Polar residues" evidence="1">
    <location>
        <begin position="410"/>
        <end position="424"/>
    </location>
</feature>
<feature type="compositionally biased region" description="Polar residues" evidence="1">
    <location>
        <begin position="883"/>
        <end position="902"/>
    </location>
</feature>
<evidence type="ECO:0000313" key="2">
    <source>
        <dbReference type="EMBL" id="KAJ2892444.1"/>
    </source>
</evidence>
<feature type="region of interest" description="Disordered" evidence="1">
    <location>
        <begin position="630"/>
        <end position="739"/>
    </location>
</feature>
<comment type="caution">
    <text evidence="2">The sequence shown here is derived from an EMBL/GenBank/DDBJ whole genome shotgun (WGS) entry which is preliminary data.</text>
</comment>
<feature type="compositionally biased region" description="Polar residues" evidence="1">
    <location>
        <begin position="655"/>
        <end position="684"/>
    </location>
</feature>
<feature type="compositionally biased region" description="Low complexity" evidence="1">
    <location>
        <begin position="250"/>
        <end position="265"/>
    </location>
</feature>
<evidence type="ECO:0000313" key="3">
    <source>
        <dbReference type="Proteomes" id="UP001201980"/>
    </source>
</evidence>
<dbReference type="EMBL" id="JAKWBI020000803">
    <property type="protein sequence ID" value="KAJ2892444.1"/>
    <property type="molecule type" value="Genomic_DNA"/>
</dbReference>
<sequence length="1037" mass="112647">MAIMTANGSGPRAPSRSVSFQKMLELEKKYKLERLQNVSHPAPSQRYPPSSSIQHQHLQQVSAPQQQPQPSPSSQQDPQPQPVKRKSRQPSSSPSEDRLPEPQLRQKDQRSSSFSQEQNLLMLKAVRRSVALPSLSISIPPPPNASKEEGCKSKPHPPSQPRSKSDSDTAVVKSSAGAQQKSVSFLAPPEDSDKSDDESICQSPTWAGYKEAEKKSKERKKQKKKEKEQSTKDARIAKNRLTARLSKAHPGSNPPSNESSPAPQNRKLLRSATEPLSIEYPQETPGDASHALAKLTGQPHQPSGKRPPERGTNSFVGGVKLATQSESTVRKLAEARERAIERDIAAAKNPTAVQPRAFSITAGTLPRLGRKTPTTPSPTASKEEEIGKQKEKGKEGSRPPISIHDLFKQGRSSSMPQAPNNKTNGNEEHSIPEPNPNHVVPHNRSTPALLQHASTPLAQSRDSRDRPGSAGGGSYVQSSREQSTERAISGFKDEIKVGGFFHRFRVSSQPPKEKQSKARDAIRSPPKNRTETREVTRSTSPRRAALPAQAAPRIDDSGIDEAAANWPPPPMVSSPTLSEKSSQASLRIPDKHSRTHLSPNNKGPGSPTFSFTSNMTSYFEHQPISRQLIEVPQQMSNEPSDPDTPKIPEVAKTPTLISEFNQATTLSGSANAVGVGSQSPSDSQGESRTSERSSASSYADSHEVSPPVSPATTPDTSRPQSQKGGVSAKDAANYSTQDEALPEAFYAVTFGTESKSQTSSNKSSKDSEDCWSRSAVPIDIEEQSVLTNMSNLDLNDTATSSKTSLPHPPAISSPSSRTSSTFEDAQETLSQGQDGPPMQRRSSPDRHGDISFLPPLKHQPLGPPSKGKLGSKLEARIFPVVMTPQNDRSRSMSPAPSTVSKTETPRPDESESSGPASYLQEARKSTQAPPPMNALKAIQRGQLKASNRHSTLAAQNELPDKPMAKMFVECCHCKFFHDMPSRVYECMATPDSFVEDRQLGVSGAITTMVKCPWCAHNMSKECCAGYMALVMLQQRLH</sequence>
<feature type="compositionally biased region" description="Basic and acidic residues" evidence="1">
    <location>
        <begin position="225"/>
        <end position="236"/>
    </location>
</feature>
<feature type="compositionally biased region" description="Low complexity" evidence="1">
    <location>
        <begin position="537"/>
        <end position="552"/>
    </location>
</feature>
<feature type="compositionally biased region" description="Basic and acidic residues" evidence="1">
    <location>
        <begin position="511"/>
        <end position="536"/>
    </location>
</feature>
<feature type="compositionally biased region" description="Polar residues" evidence="1">
    <location>
        <begin position="596"/>
        <end position="613"/>
    </location>
</feature>
<protein>
    <submittedName>
        <fullName evidence="2">Uncharacterized protein</fullName>
    </submittedName>
</protein>
<dbReference type="Proteomes" id="UP001201980">
    <property type="component" value="Unassembled WGS sequence"/>
</dbReference>
<feature type="region of interest" description="Disordered" evidence="1">
    <location>
        <begin position="135"/>
        <end position="328"/>
    </location>
</feature>
<organism evidence="2 3">
    <name type="scientific">Zalerion maritima</name>
    <dbReference type="NCBI Taxonomy" id="339359"/>
    <lineage>
        <taxon>Eukaryota</taxon>
        <taxon>Fungi</taxon>
        <taxon>Dikarya</taxon>
        <taxon>Ascomycota</taxon>
        <taxon>Pezizomycotina</taxon>
        <taxon>Sordariomycetes</taxon>
        <taxon>Lulworthiomycetidae</taxon>
        <taxon>Lulworthiales</taxon>
        <taxon>Lulworthiaceae</taxon>
        <taxon>Zalerion</taxon>
    </lineage>
</organism>
<feature type="compositionally biased region" description="Polar residues" evidence="1">
    <location>
        <begin position="784"/>
        <end position="804"/>
    </location>
</feature>
<feature type="compositionally biased region" description="Polar residues" evidence="1">
    <location>
        <begin position="710"/>
        <end position="724"/>
    </location>
</feature>
<feature type="region of interest" description="Disordered" evidence="1">
    <location>
        <begin position="1"/>
        <end position="20"/>
    </location>
</feature>
<feature type="compositionally biased region" description="Basic and acidic residues" evidence="1">
    <location>
        <begin position="381"/>
        <end position="397"/>
    </location>
</feature>
<feature type="compositionally biased region" description="Low complexity" evidence="1">
    <location>
        <begin position="54"/>
        <end position="78"/>
    </location>
</feature>
<reference evidence="2" key="1">
    <citation type="submission" date="2022-07" db="EMBL/GenBank/DDBJ databases">
        <title>Draft genome sequence of Zalerion maritima ATCC 34329, a (micro)plastics degrading marine fungus.</title>
        <authorList>
            <person name="Paco A."/>
            <person name="Goncalves M.F.M."/>
            <person name="Rocha-Santos T.A.P."/>
            <person name="Alves A."/>
        </authorList>
    </citation>
    <scope>NUCLEOTIDE SEQUENCE</scope>
    <source>
        <strain evidence="2">ATCC 34329</strain>
    </source>
</reference>
<gene>
    <name evidence="2" type="ORF">MKZ38_009853</name>
</gene>
<feature type="compositionally biased region" description="Polar residues" evidence="1">
    <location>
        <begin position="444"/>
        <end position="460"/>
    </location>
</feature>
<accession>A0AAD5RGB0</accession>
<proteinExistence type="predicted"/>
<name>A0AAD5RGB0_9PEZI</name>
<feature type="compositionally biased region" description="Polar residues" evidence="1">
    <location>
        <begin position="573"/>
        <end position="585"/>
    </location>
</feature>
<feature type="compositionally biased region" description="Basic and acidic residues" evidence="1">
    <location>
        <begin position="95"/>
        <end position="110"/>
    </location>
</feature>
<keyword evidence="3" id="KW-1185">Reference proteome</keyword>
<feature type="region of interest" description="Disordered" evidence="1">
    <location>
        <begin position="34"/>
        <end position="116"/>
    </location>
</feature>
<feature type="compositionally biased region" description="Low complexity" evidence="1">
    <location>
        <begin position="812"/>
        <end position="821"/>
    </location>
</feature>
<feature type="region of interest" description="Disordered" evidence="1">
    <location>
        <begin position="752"/>
        <end position="931"/>
    </location>
</feature>